<dbReference type="SUPFAM" id="SSF55315">
    <property type="entry name" value="L30e-like"/>
    <property type="match status" value="1"/>
</dbReference>
<evidence type="ECO:0000256" key="5">
    <source>
        <dbReference type="ARBA" id="ARBA00022679"/>
    </source>
</evidence>
<evidence type="ECO:0000256" key="7">
    <source>
        <dbReference type="ARBA" id="ARBA00022946"/>
    </source>
</evidence>
<dbReference type="GeneID" id="110987559"/>
<comment type="subcellular location">
    <subcellularLocation>
        <location evidence="1">Mitochondrion</location>
    </subcellularLocation>
</comment>
<dbReference type="InterPro" id="IPR001537">
    <property type="entry name" value="SpoU_MeTrfase"/>
</dbReference>
<reference evidence="13" key="1">
    <citation type="submission" date="2025-08" db="UniProtKB">
        <authorList>
            <consortium name="RefSeq"/>
        </authorList>
    </citation>
    <scope>IDENTIFICATION</scope>
</reference>
<dbReference type="InterPro" id="IPR013123">
    <property type="entry name" value="SpoU_subst-bd"/>
</dbReference>
<dbReference type="CDD" id="cd18105">
    <property type="entry name" value="SpoU-like_MRM1"/>
    <property type="match status" value="1"/>
</dbReference>
<evidence type="ECO:0000256" key="2">
    <source>
        <dbReference type="ARBA" id="ARBA00007228"/>
    </source>
</evidence>
<keyword evidence="3" id="KW-0698">rRNA processing</keyword>
<dbReference type="RefSeq" id="XP_022106068.1">
    <property type="nucleotide sequence ID" value="XM_022250376.1"/>
</dbReference>
<keyword evidence="7" id="KW-0809">Transit peptide</keyword>
<keyword evidence="12" id="KW-1185">Reference proteome</keyword>
<evidence type="ECO:0000259" key="11">
    <source>
        <dbReference type="SMART" id="SM00967"/>
    </source>
</evidence>
<dbReference type="GO" id="GO:0016435">
    <property type="term" value="F:rRNA (guanine) methyltransferase activity"/>
    <property type="evidence" value="ECO:0007669"/>
    <property type="project" value="TreeGrafter"/>
</dbReference>
<gene>
    <name evidence="13" type="primary">LOC110987559</name>
</gene>
<feature type="domain" description="RNA 2-O ribose methyltransferase substrate binding" evidence="11">
    <location>
        <begin position="214"/>
        <end position="295"/>
    </location>
</feature>
<evidence type="ECO:0000256" key="1">
    <source>
        <dbReference type="ARBA" id="ARBA00004173"/>
    </source>
</evidence>
<dbReference type="GO" id="GO:0003723">
    <property type="term" value="F:RNA binding"/>
    <property type="evidence" value="ECO:0007669"/>
    <property type="project" value="InterPro"/>
</dbReference>
<dbReference type="PANTHER" id="PTHR46103:SF1">
    <property type="entry name" value="RRNA METHYLTRANSFERASE 1, MITOCHONDRIAL"/>
    <property type="match status" value="1"/>
</dbReference>
<dbReference type="Gene3D" id="3.30.1330.30">
    <property type="match status" value="1"/>
</dbReference>
<name>A0A8B7ZKB8_ACAPL</name>
<dbReference type="Gene3D" id="3.40.1280.10">
    <property type="match status" value="1"/>
</dbReference>
<sequence>MGNHLFTNKCVQFSEYSLKSSVISYGIWQSVRVFATRTNTLMSSCTFCMLKRRKCTLYLWNIKKPYSSDIKSNMDNELVRSEEANRFLNSKHECNKMDSGKNTSKHEPVSINNGYDQSTCHSVKDNLDAAANVASTETEHLDFRLGEGHDAIAEAASDESCDNNLGRSGDLLQNTDLSVAGLGSRKTVRQYTCSKKRSQLRRNETLTPPPGADILYGISPCLLALEARRRQVNKVYVTPSFVKSTRPEAQEIMKRIHEQALRGHTYEVHRKELDLLTKRRPHQGICLETSRIHFEPLPEDLNNDDEKLQHPPVYLAMDQILDPMNMGAIIRSAYYLGVDKIIASKQHCCSLTPVVSKASSGVMEVMPVYATRSILTFIQKQKDNGWEIAGSTSASGNGHFKHTMNVCGAASFLLNKPTVLVIGGEGSGLSDSIQNECCQLLTIPAGRQLHAGIDSLNVSVATGILLQSILLQRSPQPSRP</sequence>
<keyword evidence="4" id="KW-0489">Methyltransferase</keyword>
<evidence type="ECO:0000256" key="6">
    <source>
        <dbReference type="ARBA" id="ARBA00022691"/>
    </source>
</evidence>
<evidence type="ECO:0000313" key="13">
    <source>
        <dbReference type="RefSeq" id="XP_022106068.1"/>
    </source>
</evidence>
<feature type="region of interest" description="Disordered" evidence="10">
    <location>
        <begin position="92"/>
        <end position="115"/>
    </location>
</feature>
<dbReference type="InterPro" id="IPR047182">
    <property type="entry name" value="MRM1"/>
</dbReference>
<organism evidence="12 13">
    <name type="scientific">Acanthaster planci</name>
    <name type="common">Crown-of-thorns starfish</name>
    <dbReference type="NCBI Taxonomy" id="133434"/>
    <lineage>
        <taxon>Eukaryota</taxon>
        <taxon>Metazoa</taxon>
        <taxon>Echinodermata</taxon>
        <taxon>Eleutherozoa</taxon>
        <taxon>Asterozoa</taxon>
        <taxon>Asteroidea</taxon>
        <taxon>Valvatacea</taxon>
        <taxon>Valvatida</taxon>
        <taxon>Acanthasteridae</taxon>
        <taxon>Acanthaster</taxon>
    </lineage>
</organism>
<feature type="compositionally biased region" description="Basic and acidic residues" evidence="10">
    <location>
        <begin position="92"/>
        <end position="108"/>
    </location>
</feature>
<protein>
    <recommendedName>
        <fullName evidence="9">rRNA methyltransferase 1, mitochondrial</fullName>
    </recommendedName>
</protein>
<dbReference type="KEGG" id="aplc:110987559"/>
<keyword evidence="5" id="KW-0808">Transferase</keyword>
<proteinExistence type="inferred from homology"/>
<evidence type="ECO:0000256" key="4">
    <source>
        <dbReference type="ARBA" id="ARBA00022603"/>
    </source>
</evidence>
<accession>A0A8B7ZKB8</accession>
<dbReference type="Pfam" id="PF00588">
    <property type="entry name" value="SpoU_methylase"/>
    <property type="match status" value="1"/>
</dbReference>
<dbReference type="SMART" id="SM00967">
    <property type="entry name" value="SpoU_sub_bind"/>
    <property type="match status" value="1"/>
</dbReference>
<dbReference type="Pfam" id="PF08032">
    <property type="entry name" value="SpoU_sub_bind"/>
    <property type="match status" value="1"/>
</dbReference>
<evidence type="ECO:0000256" key="10">
    <source>
        <dbReference type="SAM" id="MobiDB-lite"/>
    </source>
</evidence>
<dbReference type="PANTHER" id="PTHR46103">
    <property type="entry name" value="RRNA METHYLTRANSFERASE 1, MITOCHONDRIAL"/>
    <property type="match status" value="1"/>
</dbReference>
<dbReference type="InterPro" id="IPR029064">
    <property type="entry name" value="Ribosomal_eL30-like_sf"/>
</dbReference>
<dbReference type="Proteomes" id="UP000694845">
    <property type="component" value="Unplaced"/>
</dbReference>
<dbReference type="InterPro" id="IPR029026">
    <property type="entry name" value="tRNA_m1G_MTases_N"/>
</dbReference>
<keyword evidence="6" id="KW-0949">S-adenosyl-L-methionine</keyword>
<dbReference type="SUPFAM" id="SSF75217">
    <property type="entry name" value="alpha/beta knot"/>
    <property type="match status" value="1"/>
</dbReference>
<evidence type="ECO:0000256" key="8">
    <source>
        <dbReference type="ARBA" id="ARBA00023128"/>
    </source>
</evidence>
<evidence type="ECO:0000256" key="9">
    <source>
        <dbReference type="ARBA" id="ARBA00034881"/>
    </source>
</evidence>
<dbReference type="InterPro" id="IPR029028">
    <property type="entry name" value="Alpha/beta_knot_MTases"/>
</dbReference>
<comment type="similarity">
    <text evidence="2">Belongs to the class IV-like SAM-binding methyltransferase superfamily. RNA methyltransferase TrmH family.</text>
</comment>
<dbReference type="AlphaFoldDB" id="A0A8B7ZKB8"/>
<keyword evidence="8" id="KW-0496">Mitochondrion</keyword>
<evidence type="ECO:0000313" key="12">
    <source>
        <dbReference type="Proteomes" id="UP000694845"/>
    </source>
</evidence>
<evidence type="ECO:0000256" key="3">
    <source>
        <dbReference type="ARBA" id="ARBA00022552"/>
    </source>
</evidence>
<dbReference type="GO" id="GO:0005739">
    <property type="term" value="C:mitochondrion"/>
    <property type="evidence" value="ECO:0007669"/>
    <property type="project" value="UniProtKB-SubCell"/>
</dbReference>
<dbReference type="InterPro" id="IPR047261">
    <property type="entry name" value="MRM1_MeTrfase_dom"/>
</dbReference>
<dbReference type="OrthoDB" id="270651at2759"/>